<protein>
    <submittedName>
        <fullName evidence="9">MFS transporter</fullName>
    </submittedName>
</protein>
<feature type="transmembrane region" description="Helical" evidence="7">
    <location>
        <begin position="157"/>
        <end position="184"/>
    </location>
</feature>
<dbReference type="InterPro" id="IPR010290">
    <property type="entry name" value="TM_effector"/>
</dbReference>
<evidence type="ECO:0000313" key="10">
    <source>
        <dbReference type="Proteomes" id="UP000248764"/>
    </source>
</evidence>
<evidence type="ECO:0000256" key="1">
    <source>
        <dbReference type="ARBA" id="ARBA00004651"/>
    </source>
</evidence>
<dbReference type="Gene3D" id="1.20.1250.20">
    <property type="entry name" value="MFS general substrate transporter like domains"/>
    <property type="match status" value="1"/>
</dbReference>
<dbReference type="InterPro" id="IPR020846">
    <property type="entry name" value="MFS_dom"/>
</dbReference>
<comment type="caution">
    <text evidence="9">The sequence shown here is derived from an EMBL/GenBank/DDBJ whole genome shotgun (WGS) entry which is preliminary data.</text>
</comment>
<feature type="transmembrane region" description="Helical" evidence="7">
    <location>
        <begin position="217"/>
        <end position="239"/>
    </location>
</feature>
<feature type="transmembrane region" description="Helical" evidence="7">
    <location>
        <begin position="41"/>
        <end position="64"/>
    </location>
</feature>
<accession>A0A2W2C6Q7</accession>
<keyword evidence="5 7" id="KW-1133">Transmembrane helix</keyword>
<feature type="transmembrane region" description="Helical" evidence="7">
    <location>
        <begin position="305"/>
        <end position="324"/>
    </location>
</feature>
<feature type="transmembrane region" description="Helical" evidence="7">
    <location>
        <begin position="76"/>
        <end position="93"/>
    </location>
</feature>
<evidence type="ECO:0000259" key="8">
    <source>
        <dbReference type="PROSITE" id="PS50850"/>
    </source>
</evidence>
<organism evidence="9 10">
    <name type="scientific">Jiangella anatolica</name>
    <dbReference type="NCBI Taxonomy" id="2670374"/>
    <lineage>
        <taxon>Bacteria</taxon>
        <taxon>Bacillati</taxon>
        <taxon>Actinomycetota</taxon>
        <taxon>Actinomycetes</taxon>
        <taxon>Jiangellales</taxon>
        <taxon>Jiangellaceae</taxon>
        <taxon>Jiangella</taxon>
    </lineage>
</organism>
<evidence type="ECO:0000256" key="3">
    <source>
        <dbReference type="ARBA" id="ARBA00022475"/>
    </source>
</evidence>
<evidence type="ECO:0000256" key="5">
    <source>
        <dbReference type="ARBA" id="ARBA00022989"/>
    </source>
</evidence>
<gene>
    <name evidence="9" type="ORF">C1I92_21065</name>
</gene>
<dbReference type="EMBL" id="POTW01000058">
    <property type="protein sequence ID" value="PZF81456.1"/>
    <property type="molecule type" value="Genomic_DNA"/>
</dbReference>
<dbReference type="SUPFAM" id="SSF103473">
    <property type="entry name" value="MFS general substrate transporter"/>
    <property type="match status" value="1"/>
</dbReference>
<dbReference type="PROSITE" id="PS50850">
    <property type="entry name" value="MFS"/>
    <property type="match status" value="1"/>
</dbReference>
<name>A0A2W2C6Q7_9ACTN</name>
<feature type="transmembrane region" description="Helical" evidence="7">
    <location>
        <begin position="251"/>
        <end position="273"/>
    </location>
</feature>
<keyword evidence="10" id="KW-1185">Reference proteome</keyword>
<evidence type="ECO:0000256" key="7">
    <source>
        <dbReference type="SAM" id="Phobius"/>
    </source>
</evidence>
<feature type="transmembrane region" description="Helical" evidence="7">
    <location>
        <begin position="369"/>
        <end position="390"/>
    </location>
</feature>
<keyword evidence="2" id="KW-0813">Transport</keyword>
<evidence type="ECO:0000256" key="2">
    <source>
        <dbReference type="ARBA" id="ARBA00022448"/>
    </source>
</evidence>
<dbReference type="AlphaFoldDB" id="A0A2W2C6Q7"/>
<sequence>MAGMARYRRFAVATSLSTAGDGVFAAAVPLLAATLTRDPRLVSAVAAAAYVPWLLFSLPAGALVDRHDRAAMMWRGVAVQAVLAAVVAVLAATDRLSVAGLTALAFGLGAGQVLTGTAAQALLPSLVAPDRLPSANGYQQTIAVVGQQFLGPPLGSLLFAVAAGLPFGVDAVVLTVAAALLATLRADRGRPARVTSSLRTEIAAGLRWLAAHRLLRTLTLLAAVNTFCFQLGNATLVLLATSELGVTARGFGLLLATAAVGSLAGGVAGPWLLRRCGDRAVLLAALTVNAAAALAIGLAGSAVALGALLAVIGLGVTLWNLVSIGLRQRLVPAELLGRAMSVHRLVGWGLIPAGALLSGVVAHEFGLRAPYPLAGGIRLAALLVALPMIINLSGWHDDPEG</sequence>
<dbReference type="GO" id="GO:0005886">
    <property type="term" value="C:plasma membrane"/>
    <property type="evidence" value="ECO:0007669"/>
    <property type="project" value="UniProtKB-SubCell"/>
</dbReference>
<dbReference type="PANTHER" id="PTHR23513">
    <property type="entry name" value="INTEGRAL MEMBRANE EFFLUX PROTEIN-RELATED"/>
    <property type="match status" value="1"/>
</dbReference>
<keyword evidence="4 7" id="KW-0812">Transmembrane</keyword>
<keyword evidence="6 7" id="KW-0472">Membrane</keyword>
<dbReference type="PANTHER" id="PTHR23513:SF6">
    <property type="entry name" value="MAJOR FACILITATOR SUPERFAMILY ASSOCIATED DOMAIN-CONTAINING PROTEIN"/>
    <property type="match status" value="1"/>
</dbReference>
<feature type="transmembrane region" description="Helical" evidence="7">
    <location>
        <begin position="280"/>
        <end position="299"/>
    </location>
</feature>
<dbReference type="InterPro" id="IPR036259">
    <property type="entry name" value="MFS_trans_sf"/>
</dbReference>
<feature type="domain" description="Major facilitator superfamily (MFS) profile" evidence="8">
    <location>
        <begin position="156"/>
        <end position="401"/>
    </location>
</feature>
<reference evidence="9 10" key="1">
    <citation type="submission" date="2018-01" db="EMBL/GenBank/DDBJ databases">
        <title>Draft genome sequence of Jiangella sp. GTF31.</title>
        <authorList>
            <person name="Sahin N."/>
            <person name="Ay H."/>
            <person name="Saygin H."/>
        </authorList>
    </citation>
    <scope>NUCLEOTIDE SEQUENCE [LARGE SCALE GENOMIC DNA]</scope>
    <source>
        <strain evidence="9 10">GTF31</strain>
    </source>
</reference>
<proteinExistence type="predicted"/>
<keyword evidence="3" id="KW-1003">Cell membrane</keyword>
<evidence type="ECO:0000256" key="4">
    <source>
        <dbReference type="ARBA" id="ARBA00022692"/>
    </source>
</evidence>
<evidence type="ECO:0000256" key="6">
    <source>
        <dbReference type="ARBA" id="ARBA00023136"/>
    </source>
</evidence>
<dbReference type="CDD" id="cd06173">
    <property type="entry name" value="MFS_MefA_like"/>
    <property type="match status" value="1"/>
</dbReference>
<dbReference type="Proteomes" id="UP000248764">
    <property type="component" value="Unassembled WGS sequence"/>
</dbReference>
<dbReference type="GO" id="GO:0022857">
    <property type="term" value="F:transmembrane transporter activity"/>
    <property type="evidence" value="ECO:0007669"/>
    <property type="project" value="InterPro"/>
</dbReference>
<evidence type="ECO:0000313" key="9">
    <source>
        <dbReference type="EMBL" id="PZF81456.1"/>
    </source>
</evidence>
<dbReference type="Pfam" id="PF05977">
    <property type="entry name" value="MFS_3"/>
    <property type="match status" value="1"/>
</dbReference>
<comment type="subcellular location">
    <subcellularLocation>
        <location evidence="1">Cell membrane</location>
        <topology evidence="1">Multi-pass membrane protein</topology>
    </subcellularLocation>
</comment>
<feature type="transmembrane region" description="Helical" evidence="7">
    <location>
        <begin position="345"/>
        <end position="363"/>
    </location>
</feature>